<dbReference type="OrthoDB" id="337745at2759"/>
<dbReference type="GO" id="GO:0005852">
    <property type="term" value="C:eukaryotic translation initiation factor 3 complex"/>
    <property type="evidence" value="ECO:0007669"/>
    <property type="project" value="InterPro"/>
</dbReference>
<dbReference type="PROSITE" id="PS00322">
    <property type="entry name" value="HISTONE_H3_1"/>
    <property type="match status" value="1"/>
</dbReference>
<dbReference type="SUPFAM" id="SSF48371">
    <property type="entry name" value="ARM repeat"/>
    <property type="match status" value="1"/>
</dbReference>
<dbReference type="PANTHER" id="PTHR21257:SF52">
    <property type="entry name" value="DELTA(14)-STEROL REDUCTASE TM7SF2"/>
    <property type="match status" value="1"/>
</dbReference>
<dbReference type="GO" id="GO:0006446">
    <property type="term" value="P:regulation of translational initiation"/>
    <property type="evidence" value="ECO:0007669"/>
    <property type="project" value="InterPro"/>
</dbReference>
<dbReference type="PROSITE" id="PS00959">
    <property type="entry name" value="HISTONE_H3_2"/>
    <property type="match status" value="1"/>
</dbReference>
<keyword evidence="8 14" id="KW-0812">Transmembrane</keyword>
<dbReference type="GO" id="GO:0050613">
    <property type="term" value="F:Delta14-sterol reductase activity"/>
    <property type="evidence" value="ECO:0007669"/>
    <property type="project" value="UniProtKB-UniRule"/>
</dbReference>
<comment type="catalytic activity">
    <reaction evidence="14">
        <text>4,4-dimethyl-5alpha-cholesta-8,24-dien-3beta-ol + NADP(+) = 4,4-dimethyl-5alpha-cholesta-8,14,24-trien-3beta-ol + NADPH + H(+)</text>
        <dbReference type="Rhea" id="RHEA:18561"/>
        <dbReference type="ChEBI" id="CHEBI:15378"/>
        <dbReference type="ChEBI" id="CHEBI:17813"/>
        <dbReference type="ChEBI" id="CHEBI:18364"/>
        <dbReference type="ChEBI" id="CHEBI:57783"/>
        <dbReference type="ChEBI" id="CHEBI:58349"/>
        <dbReference type="EC" id="1.3.1.70"/>
    </reaction>
</comment>
<dbReference type="SUPFAM" id="SSF47113">
    <property type="entry name" value="Histone-fold"/>
    <property type="match status" value="1"/>
</dbReference>
<evidence type="ECO:0000256" key="9">
    <source>
        <dbReference type="ARBA" id="ARBA00022917"/>
    </source>
</evidence>
<evidence type="ECO:0000256" key="12">
    <source>
        <dbReference type="ARBA" id="ARBA00023136"/>
    </source>
</evidence>
<feature type="transmembrane region" description="Helical" evidence="14">
    <location>
        <begin position="255"/>
        <end position="274"/>
    </location>
</feature>
<dbReference type="PROSITE" id="PS50244">
    <property type="entry name" value="S5A_REDUCTASE"/>
    <property type="match status" value="1"/>
</dbReference>
<evidence type="ECO:0000313" key="18">
    <source>
        <dbReference type="Proteomes" id="UP000316079"/>
    </source>
</evidence>
<comment type="function">
    <text evidence="14">Catalyzes the reduction of the C14-unsaturated bond of lanosterol, as part of the metabolic pathway leading to cholesterol biosynthesis.</text>
</comment>
<dbReference type="InterPro" id="IPR009374">
    <property type="entry name" value="eIF3k"/>
</dbReference>
<dbReference type="InterPro" id="IPR033464">
    <property type="entry name" value="CSN8_PSD8_EIF3K"/>
</dbReference>
<evidence type="ECO:0000256" key="6">
    <source>
        <dbReference type="ARBA" id="ARBA00022490"/>
    </source>
</evidence>
<gene>
    <name evidence="17" type="ORF">DNTS_022718</name>
</gene>
<evidence type="ECO:0000256" key="2">
    <source>
        <dbReference type="ARBA" id="ARBA00004286"/>
    </source>
</evidence>
<dbReference type="CDD" id="cd22911">
    <property type="entry name" value="HFD_H3"/>
    <property type="match status" value="1"/>
</dbReference>
<dbReference type="InterPro" id="IPR016020">
    <property type="entry name" value="Transl_init_fac_sub12_N_euk"/>
</dbReference>
<dbReference type="PRINTS" id="PR00622">
    <property type="entry name" value="HISTONEH3"/>
</dbReference>
<dbReference type="GO" id="GO:0046982">
    <property type="term" value="F:protein heterodimerization activity"/>
    <property type="evidence" value="ECO:0007669"/>
    <property type="project" value="InterPro"/>
</dbReference>
<evidence type="ECO:0000256" key="4">
    <source>
        <dbReference type="ARBA" id="ARBA00010343"/>
    </source>
</evidence>
<dbReference type="GO" id="GO:0005637">
    <property type="term" value="C:nuclear inner membrane"/>
    <property type="evidence" value="ECO:0007669"/>
    <property type="project" value="TreeGrafter"/>
</dbReference>
<keyword evidence="14" id="KW-0256">Endoplasmic reticulum</keyword>
<keyword evidence="10" id="KW-0164">Citrullination</keyword>
<dbReference type="GO" id="GO:0005654">
    <property type="term" value="C:nucleoplasm"/>
    <property type="evidence" value="ECO:0007669"/>
    <property type="project" value="UniProtKB-ARBA"/>
</dbReference>
<evidence type="ECO:0000313" key="17">
    <source>
        <dbReference type="EMBL" id="TRY58077.1"/>
    </source>
</evidence>
<comment type="similarity">
    <text evidence="3 14">Belongs to the ERG4/ERG24 family.</text>
</comment>
<keyword evidence="14" id="KW-0753">Steroid metabolism</keyword>
<keyword evidence="5" id="KW-0158">Chromosome</keyword>
<feature type="transmembrane region" description="Helical" evidence="14">
    <location>
        <begin position="198"/>
        <end position="220"/>
    </location>
</feature>
<dbReference type="STRING" id="623744.A0A553MY38"/>
<keyword evidence="18" id="KW-1185">Reference proteome</keyword>
<dbReference type="Gene3D" id="1.20.120.1630">
    <property type="match status" value="1"/>
</dbReference>
<reference evidence="17 18" key="1">
    <citation type="journal article" date="2019" name="Sci. Data">
        <title>Hybrid genome assembly and annotation of Danionella translucida.</title>
        <authorList>
            <person name="Kadobianskyi M."/>
            <person name="Schulze L."/>
            <person name="Schuelke M."/>
            <person name="Judkewitz B."/>
        </authorList>
    </citation>
    <scope>NUCLEOTIDE SEQUENCE [LARGE SCALE GENOMIC DNA]</scope>
    <source>
        <strain evidence="17 18">Bolton</strain>
    </source>
</reference>
<evidence type="ECO:0000256" key="11">
    <source>
        <dbReference type="ARBA" id="ARBA00022989"/>
    </source>
</evidence>
<feature type="transmembrane region" description="Helical" evidence="14">
    <location>
        <begin position="281"/>
        <end position="298"/>
    </location>
</feature>
<evidence type="ECO:0000256" key="5">
    <source>
        <dbReference type="ARBA" id="ARBA00022454"/>
    </source>
</evidence>
<evidence type="ECO:0000256" key="7">
    <source>
        <dbReference type="ARBA" id="ARBA00022540"/>
    </source>
</evidence>
<dbReference type="GO" id="GO:0005789">
    <property type="term" value="C:endoplasmic reticulum membrane"/>
    <property type="evidence" value="ECO:0007669"/>
    <property type="project" value="UniProtKB-SubCell"/>
</dbReference>
<dbReference type="GO" id="GO:0006695">
    <property type="term" value="P:cholesterol biosynthetic process"/>
    <property type="evidence" value="ECO:0007669"/>
    <property type="project" value="UniProtKB-UniRule"/>
</dbReference>
<dbReference type="Pfam" id="PF01222">
    <property type="entry name" value="ERG4_ERG24"/>
    <property type="match status" value="1"/>
</dbReference>
<keyword evidence="14" id="KW-0752">Steroid biosynthesis</keyword>
<evidence type="ECO:0000256" key="8">
    <source>
        <dbReference type="ARBA" id="ARBA00022692"/>
    </source>
</evidence>
<evidence type="ECO:0000256" key="15">
    <source>
        <dbReference type="SAM" id="MobiDB-lite"/>
    </source>
</evidence>
<dbReference type="InterPro" id="IPR000717">
    <property type="entry name" value="PCI_dom"/>
</dbReference>
<evidence type="ECO:0000256" key="13">
    <source>
        <dbReference type="ARBA" id="ARBA00057041"/>
    </source>
</evidence>
<dbReference type="Gene3D" id="1.10.10.10">
    <property type="entry name" value="Winged helix-like DNA-binding domain superfamily/Winged helix DNA-binding domain"/>
    <property type="match status" value="1"/>
</dbReference>
<keyword evidence="14" id="KW-0756">Sterol biosynthesis</keyword>
<dbReference type="FunFam" id="1.20.120.1630:FF:000013">
    <property type="entry name" value="Lamin-B receptor-like Protein"/>
    <property type="match status" value="1"/>
</dbReference>
<evidence type="ECO:0000256" key="14">
    <source>
        <dbReference type="RuleBase" id="RU369120"/>
    </source>
</evidence>
<comment type="pathway">
    <text evidence="14">Steroid biosynthesis; cholesterol biosynthesis.</text>
</comment>
<dbReference type="PANTHER" id="PTHR21257">
    <property type="entry name" value="DELTA(14)-STEROL REDUCTASE"/>
    <property type="match status" value="1"/>
</dbReference>
<feature type="transmembrane region" description="Helical" evidence="14">
    <location>
        <begin position="418"/>
        <end position="439"/>
    </location>
</feature>
<sequence length="899" mass="102469">RRNLGLSLWLVTGSTVQELEEFSNRPQIKPLYLEKHFRYLSNIQEILLLFSVVISKDLVTAYHEESHWSTAGMDTGNCLMETMENIVVNMWFRIILIAVCVLLAGFLVTFLAFCGSGSFKAISVFDRISFCVFTSFTLLQAALYHLPVGKVTEGKIGHDGKRIKYKLNGLWALAFTVLLVCGLWFCGLYRASHVTERVFSLIGSGTILALLISLVLYTVIPVNVTYVDPASPLLRFILGSNLDPRLVDIDVKHFLMVRIGFTGWAVMDVVYLLTAVEVMETLPISLLLSITFQLIYILDFLIDESSILTTKEFTEEPIGFIMVLGEFIWIPFFSNLNVYFLLQRPNQLPTLAALPICLLFGVGFLIYYLSNEQKDGFRKNPDDLVYAGLLRIPSPSGKSLLVSGWFGWVRHPNYLGDIMMMLAWCLPCGFSNVLPYLPVLQCFNLLRRRATEIEDSCLKKHGYAWREYCRRVPYKLLPYCMMGNYQPFHFKLSTSTKKPLLPNKASVNSSKARKSTGGKAPRKQLATKAARKSAPSTGGVKKPHRYRPGTVALREIRRYQKSTELLIRKLPFQRLVREIAQDFKTDLRFQSAAIGALQEASEAYLVGLFEDTNLCAIHAKRVTIMPKDIQLARRIRGEHSNNSPPTLTVALCRYLRGMTSKPLLRTRATAQLVYINKKIKMATTFEQMRANVGKLLRGIDRYNPENLSTLERYVDTQARENAYDLEANLAVLKLYQFNPAYFQTSVTAQILLKALTNLPHTDFTLCKCMIDQTHQEERPIRQILYLGNLLETCHFQSFWASLEENRDLIDGITGFEESVRKFICHVVGITYQHIEYRLLAEMLGDPLDTQVKVWMNKYGWTENEDGQIFIHSQEESVKPKNIVEKIDFESVSSIMATSQ</sequence>
<keyword evidence="14" id="KW-0153">Cholesterol metabolism</keyword>
<keyword evidence="14" id="KW-1207">Sterol metabolism</keyword>
<name>A0A553MY38_9TELE</name>
<comment type="caution">
    <text evidence="17">The sequence shown here is derived from an EMBL/GenBank/DDBJ whole genome shotgun (WGS) entry which is preliminary data.</text>
</comment>
<proteinExistence type="inferred from homology"/>
<dbReference type="GO" id="GO:0000786">
    <property type="term" value="C:nucleosome"/>
    <property type="evidence" value="ECO:0007669"/>
    <property type="project" value="InterPro"/>
</dbReference>
<dbReference type="Pfam" id="PF10075">
    <property type="entry name" value="CSN8_PSD8_EIF3K"/>
    <property type="match status" value="1"/>
</dbReference>
<feature type="transmembrane region" description="Helical" evidence="14">
    <location>
        <begin position="167"/>
        <end position="186"/>
    </location>
</feature>
<dbReference type="SMART" id="SM00428">
    <property type="entry name" value="H3"/>
    <property type="match status" value="1"/>
</dbReference>
<feature type="compositionally biased region" description="Basic residues" evidence="15">
    <location>
        <begin position="511"/>
        <end position="522"/>
    </location>
</feature>
<feature type="region of interest" description="Disordered" evidence="15">
    <location>
        <begin position="501"/>
        <end position="547"/>
    </location>
</feature>
<dbReference type="EMBL" id="SRMA01027211">
    <property type="protein sequence ID" value="TRY58077.1"/>
    <property type="molecule type" value="Genomic_DNA"/>
</dbReference>
<dbReference type="InterPro" id="IPR009072">
    <property type="entry name" value="Histone-fold"/>
</dbReference>
<dbReference type="SUPFAM" id="SSF46785">
    <property type="entry name" value="Winged helix' DNA-binding domain"/>
    <property type="match status" value="1"/>
</dbReference>
<organism evidence="17 18">
    <name type="scientific">Danionella cerebrum</name>
    <dbReference type="NCBI Taxonomy" id="2873325"/>
    <lineage>
        <taxon>Eukaryota</taxon>
        <taxon>Metazoa</taxon>
        <taxon>Chordata</taxon>
        <taxon>Craniata</taxon>
        <taxon>Vertebrata</taxon>
        <taxon>Euteleostomi</taxon>
        <taxon>Actinopterygii</taxon>
        <taxon>Neopterygii</taxon>
        <taxon>Teleostei</taxon>
        <taxon>Ostariophysi</taxon>
        <taxon>Cypriniformes</taxon>
        <taxon>Danionidae</taxon>
        <taxon>Danioninae</taxon>
        <taxon>Danionella</taxon>
    </lineage>
</organism>
<dbReference type="Gene3D" id="1.10.20.10">
    <property type="entry name" value="Histone, subunit A"/>
    <property type="match status" value="1"/>
</dbReference>
<accession>A0A553MY38</accession>
<comment type="subcellular location">
    <subcellularLocation>
        <location evidence="2">Chromosome</location>
    </subcellularLocation>
    <subcellularLocation>
        <location evidence="14">Endoplasmic reticulum membrane</location>
        <topology evidence="14">Multi-pass membrane protein</topology>
    </subcellularLocation>
    <subcellularLocation>
        <location evidence="1">Membrane</location>
        <topology evidence="1">Multi-pass membrane protein</topology>
    </subcellularLocation>
    <subcellularLocation>
        <location evidence="14">Microsome membrane</location>
        <topology evidence="14">Multi-pass membrane protein</topology>
    </subcellularLocation>
</comment>
<keyword evidence="14" id="KW-0152">Cholesterol biosynthesis</keyword>
<dbReference type="PROSITE" id="PS50250">
    <property type="entry name" value="PCI"/>
    <property type="match status" value="1"/>
</dbReference>
<dbReference type="GO" id="GO:0003743">
    <property type="term" value="F:translation initiation factor activity"/>
    <property type="evidence" value="ECO:0007669"/>
    <property type="project" value="UniProtKB-KW"/>
</dbReference>
<feature type="domain" description="PCI" evidence="16">
    <location>
        <begin position="723"/>
        <end position="885"/>
    </location>
</feature>
<evidence type="ECO:0000256" key="1">
    <source>
        <dbReference type="ARBA" id="ARBA00004141"/>
    </source>
</evidence>
<keyword evidence="14" id="KW-0443">Lipid metabolism</keyword>
<feature type="transmembrane region" description="Helical" evidence="14">
    <location>
        <begin position="318"/>
        <end position="341"/>
    </location>
</feature>
<evidence type="ECO:0000256" key="10">
    <source>
        <dbReference type="ARBA" id="ARBA00022934"/>
    </source>
</evidence>
<dbReference type="GO" id="GO:0030527">
    <property type="term" value="F:structural constituent of chromatin"/>
    <property type="evidence" value="ECO:0007669"/>
    <property type="project" value="InterPro"/>
</dbReference>
<dbReference type="FunFam" id="1.10.20.10:FF:000001">
    <property type="entry name" value="Histone H3"/>
    <property type="match status" value="1"/>
</dbReference>
<evidence type="ECO:0000256" key="3">
    <source>
        <dbReference type="ARBA" id="ARBA00005402"/>
    </source>
</evidence>
<dbReference type="GO" id="GO:0003677">
    <property type="term" value="F:DNA binding"/>
    <property type="evidence" value="ECO:0007669"/>
    <property type="project" value="InterPro"/>
</dbReference>
<keyword evidence="14" id="KW-0560">Oxidoreductase</keyword>
<keyword evidence="9" id="KW-0648">Protein biosynthesis</keyword>
<keyword evidence="14" id="KW-0444">Lipid biosynthesis</keyword>
<feature type="transmembrane region" description="Helical" evidence="14">
    <location>
        <begin position="128"/>
        <end position="147"/>
    </location>
</feature>
<comment type="function">
    <text evidence="13">Component of the eukaryotic translation initiation factor 3 (eIF-3) complex, which is required for several steps in the initiation of protein synthesis. The eIF-3 complex associates with the 40S ribosome and facilitates the recruitment of eIF-1, eIF-1A, eIF-2:GTP:methionyl-tRNAi and eIF-5 to form the 43S pre-initiation complex (43S PIC). The eIF-3 complex stimulates mRNA recruitment to the 43S PIC and scanning of the mRNA for AUG recognition. The eIF-3 complex is also required for disassembly and recycling of post-termination ribosomal complexes and subsequently prevents premature joining of the 40S and 60S ribosomal subunits prior to initiation. The eIF-3 complex specifically targets and initiates translation of a subset of mRNAs involved in cell proliferation, including cell cycling, differentiation and apoptosis, and uses different modes of RNA stem-loop binding to exert either translational activation or repression.</text>
</comment>
<dbReference type="Proteomes" id="UP000316079">
    <property type="component" value="Unassembled WGS sequence"/>
</dbReference>
<keyword evidence="11 14" id="KW-1133">Transmembrane helix</keyword>
<dbReference type="FunFam" id="1.25.40.250:FF:000001">
    <property type="entry name" value="Eukaryotic translation initiation factor 3 subunit K"/>
    <property type="match status" value="1"/>
</dbReference>
<dbReference type="AlphaFoldDB" id="A0A553MY38"/>
<dbReference type="FunFam" id="1.10.10.10:FF:000212">
    <property type="entry name" value="Eukaryotic translation initiation factor 3 subunit K"/>
    <property type="match status" value="1"/>
</dbReference>
<dbReference type="Pfam" id="PF00125">
    <property type="entry name" value="Histone"/>
    <property type="match status" value="1"/>
</dbReference>
<dbReference type="InterPro" id="IPR001171">
    <property type="entry name" value="ERG24_DHCR-like"/>
</dbReference>
<dbReference type="InterPro" id="IPR000164">
    <property type="entry name" value="Histone_H3/CENP-A"/>
</dbReference>
<feature type="transmembrane region" description="Helical" evidence="14">
    <location>
        <begin position="348"/>
        <end position="369"/>
    </location>
</feature>
<dbReference type="HAMAP" id="MF_03010">
    <property type="entry name" value="eIF3k"/>
    <property type="match status" value="1"/>
</dbReference>
<keyword evidence="12 14" id="KW-0472">Membrane</keyword>
<dbReference type="InterPro" id="IPR016024">
    <property type="entry name" value="ARM-type_fold"/>
</dbReference>
<evidence type="ECO:0000259" key="16">
    <source>
        <dbReference type="PROSITE" id="PS50250"/>
    </source>
</evidence>
<feature type="non-terminal residue" evidence="17">
    <location>
        <position position="1"/>
    </location>
</feature>
<dbReference type="GO" id="GO:0043022">
    <property type="term" value="F:ribosome binding"/>
    <property type="evidence" value="ECO:0007669"/>
    <property type="project" value="InterPro"/>
</dbReference>
<keyword evidence="7" id="KW-0396">Initiation factor</keyword>
<protein>
    <recommendedName>
        <fullName evidence="14">Delta(14)-sterol reductase TM7SF2</fullName>
        <shortName evidence="14">Delta-14-SR</shortName>
        <ecNumber evidence="14">1.3.1.70</ecNumber>
    </recommendedName>
    <alternativeName>
        <fullName evidence="14">3-beta-hydroxysterol Delta (14)-reductase</fullName>
    </alternativeName>
    <alternativeName>
        <fullName evidence="14">C-14 sterol reductase</fullName>
    </alternativeName>
    <alternativeName>
        <fullName evidence="14">Sterol C14-reductase</fullName>
    </alternativeName>
    <alternativeName>
        <fullName evidence="14">Transmembrane 7 superfamily member 2</fullName>
    </alternativeName>
</protein>
<feature type="transmembrane region" description="Helical" evidence="14">
    <location>
        <begin position="90"/>
        <end position="116"/>
    </location>
</feature>
<comment type="similarity">
    <text evidence="4">Belongs to the histone H3 family.</text>
</comment>
<dbReference type="InterPro" id="IPR036388">
    <property type="entry name" value="WH-like_DNA-bd_sf"/>
</dbReference>
<dbReference type="Gene3D" id="1.25.40.250">
    <property type="entry name" value="ARM repeat, domain 1"/>
    <property type="match status" value="1"/>
</dbReference>
<dbReference type="InterPro" id="IPR007125">
    <property type="entry name" value="H2A/H2B/H3"/>
</dbReference>
<keyword evidence="6" id="KW-0963">Cytoplasm</keyword>
<dbReference type="InterPro" id="IPR036390">
    <property type="entry name" value="WH_DNA-bd_sf"/>
</dbReference>
<dbReference type="EC" id="1.3.1.70" evidence="14"/>